<gene>
    <name evidence="2" type="ORF">F9C07_2283860</name>
</gene>
<dbReference type="AlphaFoldDB" id="A0A7U2MVN7"/>
<dbReference type="Proteomes" id="UP000596276">
    <property type="component" value="Chromosome 4"/>
</dbReference>
<dbReference type="EMBL" id="CP044618">
    <property type="protein sequence ID" value="QRD90645.1"/>
    <property type="molecule type" value="Genomic_DNA"/>
</dbReference>
<proteinExistence type="predicted"/>
<keyword evidence="1" id="KW-1133">Transmembrane helix</keyword>
<protein>
    <submittedName>
        <fullName evidence="2">Uncharacterized protein</fullName>
    </submittedName>
</protein>
<feature type="transmembrane region" description="Helical" evidence="1">
    <location>
        <begin position="20"/>
        <end position="48"/>
    </location>
</feature>
<organism evidence="2 3">
    <name type="scientific">Aspergillus flavus (strain ATCC 200026 / FGSC A1120 / IAM 13836 / NRRL 3357 / JCM 12722 / SRRC 167)</name>
    <dbReference type="NCBI Taxonomy" id="332952"/>
    <lineage>
        <taxon>Eukaryota</taxon>
        <taxon>Fungi</taxon>
        <taxon>Dikarya</taxon>
        <taxon>Ascomycota</taxon>
        <taxon>Pezizomycotina</taxon>
        <taxon>Eurotiomycetes</taxon>
        <taxon>Eurotiomycetidae</taxon>
        <taxon>Eurotiales</taxon>
        <taxon>Aspergillaceae</taxon>
        <taxon>Aspergillus</taxon>
        <taxon>Aspergillus subgen. Circumdati</taxon>
    </lineage>
</organism>
<keyword evidence="1" id="KW-0472">Membrane</keyword>
<accession>A0A7U2MVN7</accession>
<keyword evidence="1" id="KW-0812">Transmembrane</keyword>
<name>A0A7U2MVN7_ASPFN</name>
<reference evidence="3" key="1">
    <citation type="journal article" date="2021" name="G3 (Bethesda)">
        <title>Chromosome assembled and annotated genome sequence of Aspergillus flavus NRRL 3357.</title>
        <authorList>
            <person name="Skerker J.M."/>
            <person name="Pianalto K.M."/>
            <person name="Mondo S.J."/>
            <person name="Yang K."/>
            <person name="Arkin A.P."/>
            <person name="Keller N.P."/>
            <person name="Grigoriev I.V."/>
            <person name="Louise Glass N.L."/>
        </authorList>
    </citation>
    <scope>NUCLEOTIDE SEQUENCE [LARGE SCALE GENOMIC DNA]</scope>
    <source>
        <strain evidence="3">ATCC 200026 / FGSC A1120 / IAM 13836 / NRRL 3357 / JCM 12722 / SRRC 167</strain>
    </source>
</reference>
<keyword evidence="3" id="KW-1185">Reference proteome</keyword>
<evidence type="ECO:0000256" key="1">
    <source>
        <dbReference type="SAM" id="Phobius"/>
    </source>
</evidence>
<dbReference type="VEuPathDB" id="FungiDB:F9C07_2283860"/>
<evidence type="ECO:0000313" key="3">
    <source>
        <dbReference type="Proteomes" id="UP000596276"/>
    </source>
</evidence>
<sequence>MVFGDSIVKSLWGRCKRRKLLVLMVFYVRGVCVLCECMIGFDFMIQLISLIY</sequence>
<evidence type="ECO:0000313" key="2">
    <source>
        <dbReference type="EMBL" id="QRD90645.1"/>
    </source>
</evidence>